<gene>
    <name evidence="7" type="ORF">ENS31_07895</name>
</gene>
<evidence type="ECO:0000256" key="1">
    <source>
        <dbReference type="ARBA" id="ARBA00004236"/>
    </source>
</evidence>
<feature type="transmembrane region" description="Helical" evidence="6">
    <location>
        <begin position="34"/>
        <end position="60"/>
    </location>
</feature>
<evidence type="ECO:0000256" key="3">
    <source>
        <dbReference type="ARBA" id="ARBA00022692"/>
    </source>
</evidence>
<evidence type="ECO:0008006" key="8">
    <source>
        <dbReference type="Google" id="ProtNLM"/>
    </source>
</evidence>
<proteinExistence type="predicted"/>
<organism evidence="7">
    <name type="scientific">Ignavibacterium album</name>
    <dbReference type="NCBI Taxonomy" id="591197"/>
    <lineage>
        <taxon>Bacteria</taxon>
        <taxon>Pseudomonadati</taxon>
        <taxon>Ignavibacteriota</taxon>
        <taxon>Ignavibacteria</taxon>
        <taxon>Ignavibacteriales</taxon>
        <taxon>Ignavibacteriaceae</taxon>
        <taxon>Ignavibacterium</taxon>
    </lineage>
</organism>
<dbReference type="InterPro" id="IPR005899">
    <property type="entry name" value="Na_pump_deCOase"/>
</dbReference>
<keyword evidence="3 6" id="KW-0812">Transmembrane</keyword>
<name>A0A7V2ZK75_9BACT</name>
<dbReference type="GO" id="GO:0015081">
    <property type="term" value="F:sodium ion transmembrane transporter activity"/>
    <property type="evidence" value="ECO:0007669"/>
    <property type="project" value="InterPro"/>
</dbReference>
<dbReference type="RefSeq" id="WP_304147057.1">
    <property type="nucleotide sequence ID" value="NZ_JAOAIE010000103.1"/>
</dbReference>
<sequence length="138" mass="15841">MFYSEILQVTQIVKDSTIVKVHRNSELFMKIDPYGIGMTVIGYVIVFIALLLLYIVFYNLTKLLASNLKRSLKKEGHSTDKEQTLEISGEVNAAIAAALYLYSNELHDQENTVLTISRISRTYSPWSSKIYSLRQYPR</sequence>
<dbReference type="GO" id="GO:0005886">
    <property type="term" value="C:plasma membrane"/>
    <property type="evidence" value="ECO:0007669"/>
    <property type="project" value="UniProtKB-SubCell"/>
</dbReference>
<comment type="subcellular location">
    <subcellularLocation>
        <location evidence="1">Cell membrane</location>
    </subcellularLocation>
</comment>
<dbReference type="GO" id="GO:0036376">
    <property type="term" value="P:sodium ion export across plasma membrane"/>
    <property type="evidence" value="ECO:0007669"/>
    <property type="project" value="InterPro"/>
</dbReference>
<evidence type="ECO:0000256" key="2">
    <source>
        <dbReference type="ARBA" id="ARBA00022475"/>
    </source>
</evidence>
<reference evidence="7" key="1">
    <citation type="journal article" date="2020" name="mSystems">
        <title>Genome- and Community-Level Interaction Insights into Carbon Utilization and Element Cycling Functions of Hydrothermarchaeota in Hydrothermal Sediment.</title>
        <authorList>
            <person name="Zhou Z."/>
            <person name="Liu Y."/>
            <person name="Xu W."/>
            <person name="Pan J."/>
            <person name="Luo Z.H."/>
            <person name="Li M."/>
        </authorList>
    </citation>
    <scope>NUCLEOTIDE SEQUENCE [LARGE SCALE GENOMIC DNA]</scope>
    <source>
        <strain evidence="7">SpSt-479</strain>
    </source>
</reference>
<dbReference type="EMBL" id="DSUJ01000008">
    <property type="protein sequence ID" value="HFI91435.1"/>
    <property type="molecule type" value="Genomic_DNA"/>
</dbReference>
<keyword evidence="4 6" id="KW-1133">Transmembrane helix</keyword>
<dbReference type="AlphaFoldDB" id="A0A7V2ZK75"/>
<protein>
    <recommendedName>
        <fullName evidence="8">Oxaloacetate decarboxylase gamma chain</fullName>
    </recommendedName>
</protein>
<evidence type="ECO:0000256" key="6">
    <source>
        <dbReference type="SAM" id="Phobius"/>
    </source>
</evidence>
<accession>A0A7V2ZK75</accession>
<evidence type="ECO:0000256" key="4">
    <source>
        <dbReference type="ARBA" id="ARBA00022989"/>
    </source>
</evidence>
<comment type="caution">
    <text evidence="7">The sequence shown here is derived from an EMBL/GenBank/DDBJ whole genome shotgun (WGS) entry which is preliminary data.</text>
</comment>
<dbReference type="Pfam" id="PF04277">
    <property type="entry name" value="OAD_gamma"/>
    <property type="match status" value="1"/>
</dbReference>
<keyword evidence="5 6" id="KW-0472">Membrane</keyword>
<evidence type="ECO:0000313" key="7">
    <source>
        <dbReference type="EMBL" id="HFI91435.1"/>
    </source>
</evidence>
<evidence type="ECO:0000256" key="5">
    <source>
        <dbReference type="ARBA" id="ARBA00023136"/>
    </source>
</evidence>
<keyword evidence="2" id="KW-1003">Cell membrane</keyword>